<protein>
    <submittedName>
        <fullName evidence="1">Uncharacterized protein</fullName>
    </submittedName>
</protein>
<organism evidence="1 2">
    <name type="scientific">Adineta steineri</name>
    <dbReference type="NCBI Taxonomy" id="433720"/>
    <lineage>
        <taxon>Eukaryota</taxon>
        <taxon>Metazoa</taxon>
        <taxon>Spiralia</taxon>
        <taxon>Gnathifera</taxon>
        <taxon>Rotifera</taxon>
        <taxon>Eurotatoria</taxon>
        <taxon>Bdelloidea</taxon>
        <taxon>Adinetida</taxon>
        <taxon>Adinetidae</taxon>
        <taxon>Adineta</taxon>
    </lineage>
</organism>
<reference evidence="1" key="1">
    <citation type="submission" date="2021-02" db="EMBL/GenBank/DDBJ databases">
        <authorList>
            <person name="Nowell W R."/>
        </authorList>
    </citation>
    <scope>NUCLEOTIDE SEQUENCE</scope>
</reference>
<evidence type="ECO:0000313" key="2">
    <source>
        <dbReference type="Proteomes" id="UP000663881"/>
    </source>
</evidence>
<comment type="caution">
    <text evidence="1">The sequence shown here is derived from an EMBL/GenBank/DDBJ whole genome shotgun (WGS) entry which is preliminary data.</text>
</comment>
<accession>A0A818MMA6</accession>
<proteinExistence type="predicted"/>
<dbReference type="AlphaFoldDB" id="A0A818MMA6"/>
<name>A0A818MMA6_9BILA</name>
<evidence type="ECO:0000313" key="1">
    <source>
        <dbReference type="EMBL" id="CAF3591806.1"/>
    </source>
</evidence>
<gene>
    <name evidence="1" type="ORF">OKA104_LOCUS6152</name>
</gene>
<sequence length="484" mass="54588">MNGEGGYHYLKTPPSTTCIDTRQVFQSVIDEMASINNQQQSTPPLQLSNTNEHVDSNSFHWTPTQNLFGNQTSNLPTSTPQCDAQPIRPDVNINQWNDLQYLLPNFNQYGDQPDLTSTESDEILPDIQLIPAITIDPDDAKQPKIFEASVSFVADNYDWLPVNTSISEGTMIHLYFAVEPPSVHFLHPIDSVLGMRSSGEPMPLKNCLGAPVTLVVRNAHDGNMFLEIDLLTKTPNDGNLVSSYTFKGPVKKVGTRRTSKKYTNTAFIKLMPCNGIQLITLKDWSLAKCLQNDFKTKGAHGTTAPLGTTKFDFKMTQHSSGEPVLFLKKGPRTLQTNELKFNDVCMNVRFAHVEFDNSEKIHHIEWIDPNRPTFYSNCIHGVQRLNKGVDKEKMRRELCALKILNDDPNNPIRHLYAGHDHLYKDEILLKMSDPYECSLGTGRKHIEVSLIPSSGPDTISFITNTPNSFAYKNCVYFKVENRRV</sequence>
<dbReference type="Proteomes" id="UP000663881">
    <property type="component" value="Unassembled WGS sequence"/>
</dbReference>
<dbReference type="EMBL" id="CAJOAY010000223">
    <property type="protein sequence ID" value="CAF3591806.1"/>
    <property type="molecule type" value="Genomic_DNA"/>
</dbReference>